<organism evidence="12 13">
    <name type="scientific">Macrostomum lignano</name>
    <dbReference type="NCBI Taxonomy" id="282301"/>
    <lineage>
        <taxon>Eukaryota</taxon>
        <taxon>Metazoa</taxon>
        <taxon>Spiralia</taxon>
        <taxon>Lophotrochozoa</taxon>
        <taxon>Platyhelminthes</taxon>
        <taxon>Rhabditophora</taxon>
        <taxon>Macrostomorpha</taxon>
        <taxon>Macrostomida</taxon>
        <taxon>Macrostomidae</taxon>
        <taxon>Macrostomum</taxon>
    </lineage>
</organism>
<keyword evidence="6 9" id="KW-1133">Transmembrane helix</keyword>
<evidence type="ECO:0000313" key="12">
    <source>
        <dbReference type="Proteomes" id="UP000095280"/>
    </source>
</evidence>
<dbReference type="PROSITE" id="PS50262">
    <property type="entry name" value="G_PROTEIN_RECEP_F1_2"/>
    <property type="match status" value="1"/>
</dbReference>
<dbReference type="Gene3D" id="1.10.238.10">
    <property type="entry name" value="EF-hand"/>
    <property type="match status" value="1"/>
</dbReference>
<feature type="transmembrane region" description="Helical" evidence="9">
    <location>
        <begin position="679"/>
        <end position="704"/>
    </location>
</feature>
<keyword evidence="12" id="KW-1185">Reference proteome</keyword>
<dbReference type="InterPro" id="IPR018247">
    <property type="entry name" value="EF_Hand_1_Ca_BS"/>
</dbReference>
<evidence type="ECO:0000256" key="1">
    <source>
        <dbReference type="ARBA" id="ARBA00004370"/>
    </source>
</evidence>
<protein>
    <submittedName>
        <fullName evidence="13">EF-hand domain-containing protein</fullName>
    </submittedName>
</protein>
<dbReference type="GO" id="GO:0016020">
    <property type="term" value="C:membrane"/>
    <property type="evidence" value="ECO:0007669"/>
    <property type="project" value="UniProtKB-SubCell"/>
</dbReference>
<feature type="compositionally biased region" description="Polar residues" evidence="8">
    <location>
        <begin position="638"/>
        <end position="662"/>
    </location>
</feature>
<evidence type="ECO:0000256" key="7">
    <source>
        <dbReference type="ARBA" id="ARBA00023136"/>
    </source>
</evidence>
<feature type="region of interest" description="Disordered" evidence="8">
    <location>
        <begin position="636"/>
        <end position="667"/>
    </location>
</feature>
<dbReference type="SUPFAM" id="SSF47473">
    <property type="entry name" value="EF-hand"/>
    <property type="match status" value="1"/>
</dbReference>
<dbReference type="Proteomes" id="UP000095280">
    <property type="component" value="Unplaced"/>
</dbReference>
<proteinExistence type="predicted"/>
<evidence type="ECO:0000256" key="3">
    <source>
        <dbReference type="ARBA" id="ARBA00022723"/>
    </source>
</evidence>
<dbReference type="SUPFAM" id="SSF81321">
    <property type="entry name" value="Family A G protein-coupled receptor-like"/>
    <property type="match status" value="1"/>
</dbReference>
<dbReference type="PRINTS" id="PR00450">
    <property type="entry name" value="RECOVERIN"/>
</dbReference>
<dbReference type="Gene3D" id="1.20.1070.10">
    <property type="entry name" value="Rhodopsin 7-helix transmembrane proteins"/>
    <property type="match status" value="1"/>
</dbReference>
<keyword evidence="2 9" id="KW-0812">Transmembrane</keyword>
<feature type="region of interest" description="Disordered" evidence="8">
    <location>
        <begin position="2081"/>
        <end position="2103"/>
    </location>
</feature>
<feature type="region of interest" description="Disordered" evidence="8">
    <location>
        <begin position="1863"/>
        <end position="1910"/>
    </location>
</feature>
<evidence type="ECO:0000256" key="6">
    <source>
        <dbReference type="ARBA" id="ARBA00022989"/>
    </source>
</evidence>
<feature type="region of interest" description="Disordered" evidence="8">
    <location>
        <begin position="2384"/>
        <end position="2407"/>
    </location>
</feature>
<dbReference type="InterPro" id="IPR002048">
    <property type="entry name" value="EF_hand_dom"/>
</dbReference>
<dbReference type="SMART" id="SM00054">
    <property type="entry name" value="EFh"/>
    <property type="match status" value="2"/>
</dbReference>
<feature type="region of interest" description="Disordered" evidence="8">
    <location>
        <begin position="1397"/>
        <end position="1425"/>
    </location>
</feature>
<dbReference type="PROSITE" id="PS00018">
    <property type="entry name" value="EF_HAND_1"/>
    <property type="match status" value="1"/>
</dbReference>
<dbReference type="GO" id="GO:0005509">
    <property type="term" value="F:calcium ion binding"/>
    <property type="evidence" value="ECO:0007669"/>
    <property type="project" value="InterPro"/>
</dbReference>
<dbReference type="InterPro" id="IPR017452">
    <property type="entry name" value="GPCR_Rhodpsn_7TM"/>
</dbReference>
<dbReference type="InterPro" id="IPR028846">
    <property type="entry name" value="Recoverin"/>
</dbReference>
<sequence>SEALPDQQKARLCQAVVATVLLYNDETWTLTATLERQLDSTHSGPLRAPFRADESVGTEALYDRAKLQRPSIILHRVRSGGVRPEPIDTWTGCCATRGHPTLPTGWTSSALRLSGAPSDAPCSVTLARGDGYFVVVGSGGQGQVTAFNITHHTHSKRFDGKCSCALHPRSSKPGPLSPELKLQFPVTPLAKVFAQIVSPLCPPPTDVICLCNCARGCTKKPPIESPPRGSSCHLINNSELRLKLRSPGATQKTVVAQAATGALGESVAAPSSHSDFQFPCFSRLTPAGQGEAVGSNSSNRKQFRHWLAAFPLRPEPQNCADLPATEMFLFIRDNHCRFDEFNLTRLLHDDDYQDLERRMLACICPISLLALCANALSLFVFLRQRWDNRAIRLVLVSVSVWEVMLQSAILLEAVLVFSGVKHSHSPASYAITSLLQVCINAATAVRNWNMVVLSLSRCELVWYPIPSRGQQLIFTMRRLKLLLGLIVAAGLVLGCLARLEYIGVVCENISDPEMGSVVMRPLLSGVQLHQPPPPSPSAPPAVLSGDSNLSGGNFSQQSLLLEAATAEPIGAPGLPSIAFYTFQSLLPPLIIPFPTVLMLLKLRRARQVTRILQLSRSSNFQLPGSRADLRLLMRRGTSEQQPQQPARSHSLRSQQQQPTERLSSSQSSSYAAQQYRTSVLVLALVLIFCLLESPTFLSTLSHYLLPKLDLLGHNTIFIVNILTVMDSLLNFFVYAAASSTFRQPLGQTLFKPPTPVPPPKETKKALLCRPSPPPAHFILRTPKNSTVTPPNMAGLQFKADMLGQQRRQQRSGAISLPAASSQTRFQRFIRRFYAAPGSLIGQVRRKSMAVLSPQTAAAAAAAAAATTTSATSPNSTAAGAGDTCGSQADLASMMLMKRPQPASLQSLLRKTRFTSVELKVIYRRFKTECPYGVMHEEILEHILAQIFPLGNAHLFSHFVFCCFDVNRTGSVNFEQFVLCLNILLKGSREERLRWIFNMYDINRDGEINRRELQELVGAVFELLGARVRPAVSPGDIERHTGEVFCRLDTDGDGMFSDIAESSLGPLPARMPRVVKVDAAEVGGPVFGGAAAPAAAAPAAATPAASRSHRLLRLLTATGRLKKRRALDKVGEAEDGGVARQRPVSSSSSSGSRCSGGCRLYSAPSAGEGMADDGIVAGLAALAFVAVVQGVLQRICRTVGRIVTSRRSPRQRLDKLNRRRRRRLRRPFESRDAVRHAQQLQIEVPRVLLAGAVLVVGDDVLPGVLVRLQQRLAHMAPAAPPDQQGQQDDQHQDAQHHGDDDAGSGDGEHRDIADLAAGAREAGEAAAGEGQAATGYAVAAVLARTHRSPRMVQSGRQPHTVLPLGCRVPRHTWFCGQVAPAGQAPTLGSLHRLTRDKAERRNSSAAGLLTAESAGRRAELTSGPARQEDCRSSCGGCTVTWKDGRAGQSNCSSGGSSRIHRNRRAADDALAQLDIIITIDKAAPQCCIVDAFARVQHHLHHELETAADSNCVQTAVGHVRVGQDGLAQHVVAGVQLGHQAAVPQAERQLCRSVGVGALSFEQHPTGLPAAELHRQTGGLLWGACGLLAPSCKVGAGTSQAPLVLLRTQPDLQSHWWGAEAPMAPQQNPFGPQREAEHDASTRAESQTAPECVDRLSATRSISWLPTRSWASWATTPCLGKPSPVSSPKPAGVASARQLLASDGAVPPLPWATGDGQIDGPGAEVDASSQLAGDQVYAEKVGLAGRRAGWLPVGPGVQQDAVRAAGQEAEAQLSVNACGTQVPLFRQAPGAHWTGAEADDDADGSELQAPQTAALDRLMPTRPLLLVRMAGGGQVDPFTDRRWLQPPGQPNNRRQGLQLVASSATDNCSPQAGQGGPHGEVHFSPGVERRPGGYKESQGGFAAGQPGGIGHADRQDLVRQGAQLGGQRQSNWLHGLFNKICSHRSGRVKSLLRHGVDANQLGGGGRARCLGDRHRQGVVRRPGARLQRDSFRRVGQGEKLVKRVGVLPAVGAPIPGDVIVGLDAGRAEVQLMGGCEMAAESKNSTTSVVDDREVGPAAGTTVTVTVAVTTGPPVGSVMLMGSKQAEESPPSGHTPSEVEPGPGLSSADRLVKAELAAFLSGSVANIWLGSSTVPEGAESSTADGGRARAATAVQGQYGVGVHSIVRVGRLVSTESASVTLKVVTSVSAAAFSNRLAETVAGFITGLLSLASVTRIRVGNNQGAAVNVGHVGHAEISGTAGGQRALQPAGVGHVRVLSEGHHGRVVDADSLGHGQSGRLAGHKRGRSVRRVLNMNCDSACEFTVRRQTDVLRRLLAACGGRQQVVGQRVQVRIVGFDGGEHRSWPGKKLILFTDPEKLSIPVEGLISNRGVLPGVLADIGDGQQVRAAESRPEIDNIGQADRDGGRGAENSVKRHVDQAVAVGHLVVVQRPGYVDFSGGKFNAKRVAGVAAHDLVLDDGVQVRVRGRHLRRGMPPTVNELALNTGGLSLMSDNEMRMFSVALLGLGRMPASTEAARSVASTGRLRASRSNTRPDRVNSSPVLASMSNMTASLTDANEQTGSHRVVVERGHPTDELPGGRCLVKSLGKDGILNGVGGEEQRRPVVRIADGDVQSHVGVNLANFVRFYVGSTAQVQQKVGRDVVLVAAVGAHEDALVALRGHVVVGKAEVLPARGIGDGPRAEHETPAELCRHGQGRQAGRHVQNSWALTKNRRQQVLVAGQEHTDNNSGPSDAACCQGNRIEGFHYELHQCRIPVIHHGIVASVGVVGEHPDDLGAGGYIVHDHPGVVDAVELGRVVIDVGQDDLKCAQRAEARRACNESKHFGMSFLTRLYTTRPLLPVSASVATRSTVDTGLPGGRPSRKLTGEVGQARKTGAFKFASLMVIDRLATALLSLAPTAGQPPGQVPLSTAMTGTVEWKRGHLGASVIKVIADIGVITILGLQLVHYAINWHSLRYGGLAVADYRRFIVSISNGNDNAGSLPGNRAQPVSNGDAEFVLPRSRVQRFIVHFPDSLKHFDERILSSRVGLNVEERALRSVLRRSQSQDARVAGQGERQAGKVRRGQPNRGPDVVEAGAANHSSLLPGQGGLREACTSANLNLHSEQKARKATNLNGQPVGLAGSERLVANGNQVAQVGHNPEATLGQSLRARRQRERQTGIRVGIGADKFRHDAGRSHSGAGLCSGLLVERRPENQRQAAIERALDNRHLVVGWLNIDSEWNEKNANPS</sequence>
<evidence type="ECO:0000256" key="5">
    <source>
        <dbReference type="ARBA" id="ARBA00022837"/>
    </source>
</evidence>
<evidence type="ECO:0000313" key="13">
    <source>
        <dbReference type="WBParaSite" id="maker-uti_cns_0003397-snap-gene-0.2-mRNA-1"/>
    </source>
</evidence>
<feature type="region of interest" description="Disordered" evidence="8">
    <location>
        <begin position="1703"/>
        <end position="1724"/>
    </location>
</feature>
<keyword evidence="3" id="KW-0479">Metal-binding</keyword>
<dbReference type="PANTHER" id="PTHR23055">
    <property type="entry name" value="CALCIUM BINDING PROTEINS"/>
    <property type="match status" value="1"/>
</dbReference>
<feature type="transmembrane region" description="Helical" evidence="9">
    <location>
        <begin position="481"/>
        <end position="499"/>
    </location>
</feature>
<name>A0A1I8GXA6_9PLAT</name>
<dbReference type="WBParaSite" id="maker-uti_cns_0003397-snap-gene-0.2-mRNA-1">
    <property type="protein sequence ID" value="maker-uti_cns_0003397-snap-gene-0.2-mRNA-1"/>
    <property type="gene ID" value="maker-uti_cns_0003397-snap-gene-0.2"/>
</dbReference>
<evidence type="ECO:0000256" key="9">
    <source>
        <dbReference type="SAM" id="Phobius"/>
    </source>
</evidence>
<feature type="transmembrane region" description="Helical" evidence="9">
    <location>
        <begin position="393"/>
        <end position="417"/>
    </location>
</feature>
<dbReference type="CDD" id="cd00051">
    <property type="entry name" value="EFh"/>
    <property type="match status" value="2"/>
</dbReference>
<feature type="compositionally biased region" description="Basic and acidic residues" evidence="8">
    <location>
        <begin position="1287"/>
        <end position="1308"/>
    </location>
</feature>
<feature type="transmembrane region" description="Helical" evidence="9">
    <location>
        <begin position="358"/>
        <end position="381"/>
    </location>
</feature>
<evidence type="ECO:0000256" key="2">
    <source>
        <dbReference type="ARBA" id="ARBA00022692"/>
    </source>
</evidence>
<feature type="region of interest" description="Disordered" evidence="8">
    <location>
        <begin position="1125"/>
        <end position="1155"/>
    </location>
</feature>
<feature type="domain" description="EF-hand" evidence="10">
    <location>
        <begin position="987"/>
        <end position="1022"/>
    </location>
</feature>
<evidence type="ECO:0000259" key="10">
    <source>
        <dbReference type="PROSITE" id="PS50222"/>
    </source>
</evidence>
<feature type="transmembrane region" description="Helical" evidence="9">
    <location>
        <begin position="577"/>
        <end position="600"/>
    </location>
</feature>
<comment type="subcellular location">
    <subcellularLocation>
        <location evidence="1">Membrane</location>
    </subcellularLocation>
</comment>
<dbReference type="PANTHER" id="PTHR23055:SF167">
    <property type="entry name" value="EF-HAND DOMAIN-CONTAINING PROTEIN"/>
    <property type="match status" value="1"/>
</dbReference>
<feature type="compositionally biased region" description="Basic and acidic residues" evidence="8">
    <location>
        <begin position="2385"/>
        <end position="2407"/>
    </location>
</feature>
<feature type="compositionally biased region" description="Gly residues" evidence="8">
    <location>
        <begin position="1899"/>
        <end position="1908"/>
    </location>
</feature>
<evidence type="ECO:0000256" key="8">
    <source>
        <dbReference type="SAM" id="MobiDB-lite"/>
    </source>
</evidence>
<dbReference type="InterPro" id="IPR011992">
    <property type="entry name" value="EF-hand-dom_pair"/>
</dbReference>
<reference evidence="13" key="1">
    <citation type="submission" date="2016-11" db="UniProtKB">
        <authorList>
            <consortium name="WormBaseParasite"/>
        </authorList>
    </citation>
    <scope>IDENTIFICATION</scope>
</reference>
<feature type="region of interest" description="Disordered" evidence="8">
    <location>
        <begin position="1276"/>
        <end position="1308"/>
    </location>
</feature>
<accession>A0A1I8GXA6</accession>
<feature type="compositionally biased region" description="Low complexity" evidence="8">
    <location>
        <begin position="1144"/>
        <end position="1155"/>
    </location>
</feature>
<feature type="region of interest" description="Disordered" evidence="8">
    <location>
        <begin position="2514"/>
        <end position="2537"/>
    </location>
</feature>
<evidence type="ECO:0000259" key="11">
    <source>
        <dbReference type="PROSITE" id="PS50262"/>
    </source>
</evidence>
<feature type="region of interest" description="Disordered" evidence="8">
    <location>
        <begin position="1620"/>
        <end position="1650"/>
    </location>
</feature>
<keyword evidence="4" id="KW-0677">Repeat</keyword>
<keyword evidence="7 9" id="KW-0472">Membrane</keyword>
<feature type="transmembrane region" description="Helical" evidence="9">
    <location>
        <begin position="429"/>
        <end position="448"/>
    </location>
</feature>
<feature type="domain" description="G-protein coupled receptors family 1 profile" evidence="11">
    <location>
        <begin position="373"/>
        <end position="734"/>
    </location>
</feature>
<feature type="region of interest" description="Disordered" evidence="8">
    <location>
        <begin position="3036"/>
        <end position="3068"/>
    </location>
</feature>
<dbReference type="PROSITE" id="PS50222">
    <property type="entry name" value="EF_HAND_2"/>
    <property type="match status" value="1"/>
</dbReference>
<keyword evidence="5" id="KW-0106">Calcium</keyword>
<evidence type="ECO:0000256" key="4">
    <source>
        <dbReference type="ARBA" id="ARBA00022737"/>
    </source>
</evidence>